<dbReference type="EMBL" id="JAVDTL010000006">
    <property type="protein sequence ID" value="MDR6768612.1"/>
    <property type="molecule type" value="Genomic_DNA"/>
</dbReference>
<evidence type="ECO:0000313" key="4">
    <source>
        <dbReference type="Proteomes" id="UP001253458"/>
    </source>
</evidence>
<gene>
    <name evidence="1" type="ORF">J2W88_003916</name>
    <name evidence="2" type="ORF">J2W93_002165</name>
</gene>
<evidence type="ECO:0000313" key="1">
    <source>
        <dbReference type="EMBL" id="MDR6768612.1"/>
    </source>
</evidence>
<comment type="caution">
    <text evidence="1">The sequence shown here is derived from an EMBL/GenBank/DDBJ whole genome shotgun (WGS) entry which is preliminary data.</text>
</comment>
<reference evidence="1 3" key="1">
    <citation type="submission" date="2023-07" db="EMBL/GenBank/DDBJ databases">
        <title>Sorghum-associated microbial communities from plants grown in Nebraska, USA.</title>
        <authorList>
            <person name="Schachtman D."/>
        </authorList>
    </citation>
    <scope>NUCLEOTIDE SEQUENCE</scope>
    <source>
        <strain evidence="2 3">BE105</strain>
        <strain evidence="1">BE69</strain>
    </source>
</reference>
<dbReference type="AlphaFoldDB" id="A0AAJ2C242"/>
<evidence type="ECO:0000313" key="3">
    <source>
        <dbReference type="Proteomes" id="UP001249076"/>
    </source>
</evidence>
<sequence length="323" mass="33013">MAVKSFDPATGLTTFDDGSTYQAPVNYGTASNPSWALNAAQSTSMFGDQGAAVNAALGRTDQATPAWQQGGSTGNGQTGTPYQQFGGGAMPVSAAGNGNSGGTSGTGYGAQNPYLLPMMQSITDQVTSNFNRNVMPQISQQMMATGGYGGSRQGVIEANAMRDMNQGLANSLANLGLQDFNAQRGYDLGLRGNDLGYAGLDAQIAQNNFNNRLAGANFGLNLFNQGMANSQTGINAGTNIQNTPMNYWSQFANQYNGIGQGYGSTTGSTSQQGNPVLGALGGAQLGSRFGSMWGGSPNAAGGANAQGWGTGNGYGNQDLGSFL</sequence>
<accession>A0AAJ2C242</accession>
<proteinExistence type="predicted"/>
<keyword evidence="3" id="KW-1185">Reference proteome</keyword>
<dbReference type="RefSeq" id="WP_209818817.1">
    <property type="nucleotide sequence ID" value="NZ_JAVDTL010000006.1"/>
</dbReference>
<dbReference type="EMBL" id="JAVDTS010000003">
    <property type="protein sequence ID" value="MDR6837327.1"/>
    <property type="molecule type" value="Genomic_DNA"/>
</dbReference>
<dbReference type="Proteomes" id="UP001253458">
    <property type="component" value="Unassembled WGS sequence"/>
</dbReference>
<organism evidence="1 4">
    <name type="scientific">Acidovorax delafieldii</name>
    <name type="common">Pseudomonas delafieldii</name>
    <dbReference type="NCBI Taxonomy" id="47920"/>
    <lineage>
        <taxon>Bacteria</taxon>
        <taxon>Pseudomonadati</taxon>
        <taxon>Pseudomonadota</taxon>
        <taxon>Betaproteobacteria</taxon>
        <taxon>Burkholderiales</taxon>
        <taxon>Comamonadaceae</taxon>
        <taxon>Acidovorax</taxon>
    </lineage>
</organism>
<protein>
    <submittedName>
        <fullName evidence="1">Membrane protein</fullName>
    </submittedName>
</protein>
<evidence type="ECO:0000313" key="2">
    <source>
        <dbReference type="EMBL" id="MDR6837327.1"/>
    </source>
</evidence>
<name>A0AAJ2C242_ACIDE</name>
<dbReference type="Proteomes" id="UP001249076">
    <property type="component" value="Unassembled WGS sequence"/>
</dbReference>